<dbReference type="OrthoDB" id="374045at2759"/>
<dbReference type="AlphaFoldDB" id="A0A8H5HIZ9"/>
<dbReference type="Proteomes" id="UP000565441">
    <property type="component" value="Unassembled WGS sequence"/>
</dbReference>
<dbReference type="InterPro" id="IPR038222">
    <property type="entry name" value="DHHA2_dom_sf"/>
</dbReference>
<feature type="domain" description="DHHA2" evidence="1">
    <location>
        <begin position="258"/>
        <end position="436"/>
    </location>
</feature>
<evidence type="ECO:0000313" key="3">
    <source>
        <dbReference type="Proteomes" id="UP000565441"/>
    </source>
</evidence>
<dbReference type="EMBL" id="JAACJP010000005">
    <property type="protein sequence ID" value="KAF5384179.1"/>
    <property type="molecule type" value="Genomic_DNA"/>
</dbReference>
<gene>
    <name evidence="2" type="ORF">D9615_003368</name>
</gene>
<accession>A0A8H5HIZ9</accession>
<evidence type="ECO:0000313" key="2">
    <source>
        <dbReference type="EMBL" id="KAF5384179.1"/>
    </source>
</evidence>
<dbReference type="GO" id="GO:0005737">
    <property type="term" value="C:cytoplasm"/>
    <property type="evidence" value="ECO:0007669"/>
    <property type="project" value="InterPro"/>
</dbReference>
<protein>
    <recommendedName>
        <fullName evidence="1">DHHA2 domain-containing protein</fullName>
    </recommendedName>
</protein>
<dbReference type="InterPro" id="IPR038763">
    <property type="entry name" value="DHH_sf"/>
</dbReference>
<dbReference type="PANTHER" id="PTHR12112">
    <property type="entry name" value="BNIP - RELATED"/>
    <property type="match status" value="1"/>
</dbReference>
<dbReference type="PANTHER" id="PTHR12112:SF39">
    <property type="entry name" value="EG:152A3.5 PROTEIN (FBGN0003116_PN PROTEIN)"/>
    <property type="match status" value="1"/>
</dbReference>
<evidence type="ECO:0000259" key="1">
    <source>
        <dbReference type="SMART" id="SM01131"/>
    </source>
</evidence>
<dbReference type="InterPro" id="IPR004097">
    <property type="entry name" value="DHHA2"/>
</dbReference>
<reference evidence="2 3" key="1">
    <citation type="journal article" date="2020" name="ISME J.">
        <title>Uncovering the hidden diversity of litter-decomposition mechanisms in mushroom-forming fungi.</title>
        <authorList>
            <person name="Floudas D."/>
            <person name="Bentzer J."/>
            <person name="Ahren D."/>
            <person name="Johansson T."/>
            <person name="Persson P."/>
            <person name="Tunlid A."/>
        </authorList>
    </citation>
    <scope>NUCLEOTIDE SEQUENCE [LARGE SCALE GENOMIC DNA]</scope>
    <source>
        <strain evidence="2 3">CBS 661.87</strain>
    </source>
</reference>
<dbReference type="SUPFAM" id="SSF64182">
    <property type="entry name" value="DHH phosphoesterases"/>
    <property type="match status" value="1"/>
</dbReference>
<proteinExistence type="predicted"/>
<name>A0A8H5HIZ9_9AGAR</name>
<keyword evidence="3" id="KW-1185">Reference proteome</keyword>
<dbReference type="Pfam" id="PF02833">
    <property type="entry name" value="DHHA2"/>
    <property type="match status" value="1"/>
</dbReference>
<dbReference type="SMART" id="SM01131">
    <property type="entry name" value="DHHA2"/>
    <property type="match status" value="1"/>
</dbReference>
<sequence length="446" mass="48241">MPVRNPIRRLSYALKLSSKPVEQTPPKPDTPTLAQFLASSREKYLNDIRATPPNLDSLASSIAFAWLQSEVHKKPTIPLLQLERDDLDLRAENIEALKLAGITEPKDQLLYLTDMKEFSPFPSHNIALVDHNRLGAAYNSAKVVAVIDHHDDEGLYKDTANPRTIAKAGSCASHVAALCPSELPADLATLLLSAILIDTNGLKPGGKALATDLYAAGFLASRSTLAPNLPGKLVTALLDDPNARPEALYEAGAIRELSAALAAKKASIAHLSGRDLLRRDYKDYEYVVDGKTVRAGLASVPVALKRWGKDGKDGELEKAAGEWMRERGLIVLGVLTSFRASDKLGKSGKGKHKREQAWVVFDAGAEEKEQGVDVEKLAARLWKGLEGSTELKLKKHKKIDLEKGGKLPTGAKGRCYAQGNVDATRKVTAPLLKNILEAPEPAAKAT</sequence>
<dbReference type="GO" id="GO:0004309">
    <property type="term" value="F:exopolyphosphatase activity"/>
    <property type="evidence" value="ECO:0007669"/>
    <property type="project" value="TreeGrafter"/>
</dbReference>
<dbReference type="Gene3D" id="3.90.1640.10">
    <property type="entry name" value="inorganic pyrophosphatase (n-terminal core)"/>
    <property type="match status" value="1"/>
</dbReference>
<comment type="caution">
    <text evidence="2">The sequence shown here is derived from an EMBL/GenBank/DDBJ whole genome shotgun (WGS) entry which is preliminary data.</text>
</comment>
<organism evidence="2 3">
    <name type="scientific">Tricholomella constricta</name>
    <dbReference type="NCBI Taxonomy" id="117010"/>
    <lineage>
        <taxon>Eukaryota</taxon>
        <taxon>Fungi</taxon>
        <taxon>Dikarya</taxon>
        <taxon>Basidiomycota</taxon>
        <taxon>Agaricomycotina</taxon>
        <taxon>Agaricomycetes</taxon>
        <taxon>Agaricomycetidae</taxon>
        <taxon>Agaricales</taxon>
        <taxon>Tricholomatineae</taxon>
        <taxon>Lyophyllaceae</taxon>
        <taxon>Tricholomella</taxon>
    </lineage>
</organism>
<dbReference type="Gene3D" id="3.10.310.20">
    <property type="entry name" value="DHHA2 domain"/>
    <property type="match status" value="1"/>
</dbReference>